<evidence type="ECO:0000313" key="5">
    <source>
        <dbReference type="EMBL" id="KAK0645074.1"/>
    </source>
</evidence>
<dbReference type="Pfam" id="PF00366">
    <property type="entry name" value="Ribosomal_S17"/>
    <property type="match status" value="1"/>
</dbReference>
<comment type="caution">
    <text evidence="5">The sequence shown here is derived from an EMBL/GenBank/DDBJ whole genome shotgun (WGS) entry which is preliminary data.</text>
</comment>
<dbReference type="GO" id="GO:0006412">
    <property type="term" value="P:translation"/>
    <property type="evidence" value="ECO:0007669"/>
    <property type="project" value="InterPro"/>
</dbReference>
<proteinExistence type="inferred from homology"/>
<gene>
    <name evidence="5" type="primary">MRPS17</name>
    <name evidence="5" type="ORF">DIS24_g8271</name>
</gene>
<keyword evidence="3" id="KW-0687">Ribonucleoprotein</keyword>
<dbReference type="Gene3D" id="2.40.50.140">
    <property type="entry name" value="Nucleic acid-binding proteins"/>
    <property type="match status" value="1"/>
</dbReference>
<keyword evidence="6" id="KW-1185">Reference proteome</keyword>
<sequence length="217" mass="23927">MPTPGNAYRQFTGVVVSAGKMMRTVKVRIPGQKWDKHIRKDFPAPYHVLVSDPTESAREGDVVTLRNGWRTSKQVHHVVTSIVAPFGPAISERPPIPTEQERQQQLLRAQLEKDLRKAASGRSVSKQRIREIARDETRLQELPESLAAAIMEAGGPRPAERGEEQTQMPPINVRAGQNVAAAAKYTEKGLENEKQLEQVQKAAGSVAEDVARGGKTI</sequence>
<dbReference type="Proteomes" id="UP001175001">
    <property type="component" value="Unassembled WGS sequence"/>
</dbReference>
<dbReference type="GO" id="GO:0005840">
    <property type="term" value="C:ribosome"/>
    <property type="evidence" value="ECO:0007669"/>
    <property type="project" value="UniProtKB-KW"/>
</dbReference>
<dbReference type="InterPro" id="IPR000266">
    <property type="entry name" value="Ribosomal_uS17"/>
</dbReference>
<organism evidence="5 6">
    <name type="scientific">Lasiodiplodia hormozganensis</name>
    <dbReference type="NCBI Taxonomy" id="869390"/>
    <lineage>
        <taxon>Eukaryota</taxon>
        <taxon>Fungi</taxon>
        <taxon>Dikarya</taxon>
        <taxon>Ascomycota</taxon>
        <taxon>Pezizomycotina</taxon>
        <taxon>Dothideomycetes</taxon>
        <taxon>Dothideomycetes incertae sedis</taxon>
        <taxon>Botryosphaeriales</taxon>
        <taxon>Botryosphaeriaceae</taxon>
        <taxon>Lasiodiplodia</taxon>
    </lineage>
</organism>
<dbReference type="InterPro" id="IPR012340">
    <property type="entry name" value="NA-bd_OB-fold"/>
</dbReference>
<evidence type="ECO:0000256" key="2">
    <source>
        <dbReference type="ARBA" id="ARBA00022980"/>
    </source>
</evidence>
<evidence type="ECO:0000256" key="1">
    <source>
        <dbReference type="ARBA" id="ARBA00010254"/>
    </source>
</evidence>
<feature type="region of interest" description="Disordered" evidence="4">
    <location>
        <begin position="156"/>
        <end position="175"/>
    </location>
</feature>
<dbReference type="AlphaFoldDB" id="A0AA39Y303"/>
<name>A0AA39Y303_9PEZI</name>
<dbReference type="EMBL" id="JAUJDW010000059">
    <property type="protein sequence ID" value="KAK0645074.1"/>
    <property type="molecule type" value="Genomic_DNA"/>
</dbReference>
<comment type="similarity">
    <text evidence="1">Belongs to the universal ribosomal protein uS17 family.</text>
</comment>
<reference evidence="5" key="1">
    <citation type="submission" date="2023-06" db="EMBL/GenBank/DDBJ databases">
        <title>Multi-omics analyses reveal the molecular pathogenesis toolkit of Lasiodiplodia hormozganensis, a cross-kingdom pathogen.</title>
        <authorList>
            <person name="Felix C."/>
            <person name="Meneses R."/>
            <person name="Goncalves M.F.M."/>
            <person name="Tilleman L."/>
            <person name="Duarte A.S."/>
            <person name="Jorrin-Novo J.V."/>
            <person name="Van De Peer Y."/>
            <person name="Deforce D."/>
            <person name="Van Nieuwerburgh F."/>
            <person name="Esteves A.C."/>
            <person name="Alves A."/>
        </authorList>
    </citation>
    <scope>NUCLEOTIDE SEQUENCE</scope>
    <source>
        <strain evidence="5">CBS 339.90</strain>
    </source>
</reference>
<evidence type="ECO:0000256" key="4">
    <source>
        <dbReference type="SAM" id="MobiDB-lite"/>
    </source>
</evidence>
<accession>A0AA39Y303</accession>
<keyword evidence="2 5" id="KW-0689">Ribosomal protein</keyword>
<protein>
    <submittedName>
        <fullName evidence="5">37S ribosomal protein S17</fullName>
    </submittedName>
</protein>
<dbReference type="GO" id="GO:0003735">
    <property type="term" value="F:structural constituent of ribosome"/>
    <property type="evidence" value="ECO:0007669"/>
    <property type="project" value="InterPro"/>
</dbReference>
<evidence type="ECO:0000313" key="6">
    <source>
        <dbReference type="Proteomes" id="UP001175001"/>
    </source>
</evidence>
<dbReference type="SUPFAM" id="SSF50249">
    <property type="entry name" value="Nucleic acid-binding proteins"/>
    <property type="match status" value="1"/>
</dbReference>
<dbReference type="GO" id="GO:1990904">
    <property type="term" value="C:ribonucleoprotein complex"/>
    <property type="evidence" value="ECO:0007669"/>
    <property type="project" value="UniProtKB-KW"/>
</dbReference>
<evidence type="ECO:0000256" key="3">
    <source>
        <dbReference type="ARBA" id="ARBA00023274"/>
    </source>
</evidence>